<keyword evidence="1" id="KW-0812">Transmembrane</keyword>
<feature type="transmembrane region" description="Helical" evidence="1">
    <location>
        <begin position="6"/>
        <end position="29"/>
    </location>
</feature>
<keyword evidence="1" id="KW-0472">Membrane</keyword>
<organism evidence="2 3">
    <name type="scientific">Piedraia hortae CBS 480.64</name>
    <dbReference type="NCBI Taxonomy" id="1314780"/>
    <lineage>
        <taxon>Eukaryota</taxon>
        <taxon>Fungi</taxon>
        <taxon>Dikarya</taxon>
        <taxon>Ascomycota</taxon>
        <taxon>Pezizomycotina</taxon>
        <taxon>Dothideomycetes</taxon>
        <taxon>Dothideomycetidae</taxon>
        <taxon>Capnodiales</taxon>
        <taxon>Piedraiaceae</taxon>
        <taxon>Piedraia</taxon>
    </lineage>
</organism>
<reference evidence="2" key="1">
    <citation type="journal article" date="2020" name="Stud. Mycol.">
        <title>101 Dothideomycetes genomes: a test case for predicting lifestyles and emergence of pathogens.</title>
        <authorList>
            <person name="Haridas S."/>
            <person name="Albert R."/>
            <person name="Binder M."/>
            <person name="Bloem J."/>
            <person name="Labutti K."/>
            <person name="Salamov A."/>
            <person name="Andreopoulos B."/>
            <person name="Baker S."/>
            <person name="Barry K."/>
            <person name="Bills G."/>
            <person name="Bluhm B."/>
            <person name="Cannon C."/>
            <person name="Castanera R."/>
            <person name="Culley D."/>
            <person name="Daum C."/>
            <person name="Ezra D."/>
            <person name="Gonzalez J."/>
            <person name="Henrissat B."/>
            <person name="Kuo A."/>
            <person name="Liang C."/>
            <person name="Lipzen A."/>
            <person name="Lutzoni F."/>
            <person name="Magnuson J."/>
            <person name="Mondo S."/>
            <person name="Nolan M."/>
            <person name="Ohm R."/>
            <person name="Pangilinan J."/>
            <person name="Park H.-J."/>
            <person name="Ramirez L."/>
            <person name="Alfaro M."/>
            <person name="Sun H."/>
            <person name="Tritt A."/>
            <person name="Yoshinaga Y."/>
            <person name="Zwiers L.-H."/>
            <person name="Turgeon B."/>
            <person name="Goodwin S."/>
            <person name="Spatafora J."/>
            <person name="Crous P."/>
            <person name="Grigoriev I."/>
        </authorList>
    </citation>
    <scope>NUCLEOTIDE SEQUENCE</scope>
    <source>
        <strain evidence="2">CBS 480.64</strain>
    </source>
</reference>
<accession>A0A6A7BYI6</accession>
<feature type="transmembrane region" description="Helical" evidence="1">
    <location>
        <begin position="117"/>
        <end position="137"/>
    </location>
</feature>
<sequence>MTHTVIRAVLFSLTFAATFYVLASSVYLLTFEGARIAIHAVCLIASAGLTILFILVTGVANHSGAQRSNESLVRGTRSPFLRLLAQILHCVSIVAWLATLAYAVIRPLLILHGEQHGMYLVALGCGLFCLMSTSYLLSLSQCNRTEPIKQNSSSRFLTCNNNPSEMSFKCLESTHTDRGSTYRDMPSPHIVSAPTYRESDFGDEVNLLPPPPVRAIFPPPIPKRYRSLRIPSPVSSTTLEEKRYTGMSTVSVGRTVGVYTNLHDGLGIEQPVRQPCMRKWLLMPPQPARISRSSSVYSCSTSGE</sequence>
<feature type="transmembrane region" description="Helical" evidence="1">
    <location>
        <begin position="36"/>
        <end position="60"/>
    </location>
</feature>
<keyword evidence="1" id="KW-1133">Transmembrane helix</keyword>
<dbReference type="AlphaFoldDB" id="A0A6A7BYI6"/>
<evidence type="ECO:0000313" key="2">
    <source>
        <dbReference type="EMBL" id="KAF2859769.1"/>
    </source>
</evidence>
<evidence type="ECO:0000313" key="3">
    <source>
        <dbReference type="Proteomes" id="UP000799421"/>
    </source>
</evidence>
<feature type="transmembrane region" description="Helical" evidence="1">
    <location>
        <begin position="80"/>
        <end position="105"/>
    </location>
</feature>
<proteinExistence type="predicted"/>
<dbReference type="Proteomes" id="UP000799421">
    <property type="component" value="Unassembled WGS sequence"/>
</dbReference>
<dbReference type="EMBL" id="MU005989">
    <property type="protein sequence ID" value="KAF2859769.1"/>
    <property type="molecule type" value="Genomic_DNA"/>
</dbReference>
<gene>
    <name evidence="2" type="ORF">K470DRAFT_93097</name>
</gene>
<name>A0A6A7BYI6_9PEZI</name>
<evidence type="ECO:0000256" key="1">
    <source>
        <dbReference type="SAM" id="Phobius"/>
    </source>
</evidence>
<keyword evidence="3" id="KW-1185">Reference proteome</keyword>
<protein>
    <submittedName>
        <fullName evidence="2">Uncharacterized protein</fullName>
    </submittedName>
</protein>